<gene>
    <name evidence="5" type="ORF">PBRA_008295</name>
    <name evidence="6" type="ORF">PLBR_LOCUS2519</name>
</gene>
<dbReference type="SUPFAM" id="SSF81822">
    <property type="entry name" value="RuBisCo LSMT C-terminal, substrate-binding domain"/>
    <property type="match status" value="1"/>
</dbReference>
<keyword evidence="6" id="KW-0496">Mitochondrion</keyword>
<dbReference type="GO" id="GO:0032259">
    <property type="term" value="P:methylation"/>
    <property type="evidence" value="ECO:0007669"/>
    <property type="project" value="UniProtKB-KW"/>
</dbReference>
<protein>
    <recommendedName>
        <fullName evidence="4">SET domain-containing protein</fullName>
    </recommendedName>
</protein>
<keyword evidence="1" id="KW-0489">Methyltransferase</keyword>
<dbReference type="STRING" id="37360.A0A0G4J024"/>
<dbReference type="Proteomes" id="UP000290189">
    <property type="component" value="Unassembled WGS sequence"/>
</dbReference>
<sequence>MGNRAQPKGVHAPPLAWRPLLKHITIAAASFAIGFVCHAPPADTVADVVHVDHVAISSSSTAKVLQDLYASYVDPASSRPSGGNDFADIVTWMTSQGASFPNVDIVTYDDEYRGVHAARDIGPGEAIMDIPERFIITGSLAMNAEIGQAARAALPDDYAGLDASHNLIALFLTVERDLGRRSWWFPYLQTLPTSYANLPVNYDADEVAMLAESGNNMDTLHTWELERIVHDYNALCGALASFCDQHTLETYKWARLTVKSRAFSLTIDGVEQTALMPYADMVNHDFDSVASWRFQHDARRGQIYSRQPVPKGAPITITYGAKSNRRLLSSYGFALPDNPFDTATIHVQLPDGEAASGMLAKRVAKSNNPDTEFYRIRFTITPRSDDDAFQRALSLSRVAVATPEELDVLLNGDTPVSLRNERAALRYLAMAMDTSYVQARQSVEVDEALLNVGLTQNQRNVVLTRLGEKRVLLAAMKMLDDLLTVVDPGLDQGEFNRRRLHKDMRSHVWYLAEVADLHRRSAATPA</sequence>
<organism evidence="5 7">
    <name type="scientific">Plasmodiophora brassicae</name>
    <name type="common">Clubroot disease agent</name>
    <dbReference type="NCBI Taxonomy" id="37360"/>
    <lineage>
        <taxon>Eukaryota</taxon>
        <taxon>Sar</taxon>
        <taxon>Rhizaria</taxon>
        <taxon>Endomyxa</taxon>
        <taxon>Phytomyxea</taxon>
        <taxon>Plasmodiophorida</taxon>
        <taxon>Plasmodiophoridae</taxon>
        <taxon>Plasmodiophora</taxon>
    </lineage>
</organism>
<dbReference type="SUPFAM" id="SSF82199">
    <property type="entry name" value="SET domain"/>
    <property type="match status" value="1"/>
</dbReference>
<evidence type="ECO:0000313" key="6">
    <source>
        <dbReference type="EMBL" id="SPQ95304.1"/>
    </source>
</evidence>
<dbReference type="PANTHER" id="PTHR13271">
    <property type="entry name" value="UNCHARACTERIZED PUTATIVE METHYLTRANSFERASE"/>
    <property type="match status" value="1"/>
</dbReference>
<evidence type="ECO:0000259" key="4">
    <source>
        <dbReference type="PROSITE" id="PS50280"/>
    </source>
</evidence>
<evidence type="ECO:0000313" key="5">
    <source>
        <dbReference type="EMBL" id="CEP00983.1"/>
    </source>
</evidence>
<dbReference type="OMA" id="RCAYESE"/>
<dbReference type="Gene3D" id="3.90.1410.10">
    <property type="entry name" value="set domain protein methyltransferase, domain 1"/>
    <property type="match status" value="1"/>
</dbReference>
<evidence type="ECO:0000313" key="8">
    <source>
        <dbReference type="Proteomes" id="UP000290189"/>
    </source>
</evidence>
<dbReference type="EMBL" id="OVEO01000004">
    <property type="protein sequence ID" value="SPQ95304.1"/>
    <property type="molecule type" value="Genomic_DNA"/>
</dbReference>
<accession>A0A0G4J024</accession>
<geneLocation type="mitochondrion" evidence="6"/>
<reference evidence="6 8" key="2">
    <citation type="submission" date="2018-03" db="EMBL/GenBank/DDBJ databases">
        <authorList>
            <person name="Fogelqvist J."/>
        </authorList>
    </citation>
    <scope>NUCLEOTIDE SEQUENCE [LARGE SCALE GENOMIC DNA]</scope>
</reference>
<evidence type="ECO:0000256" key="1">
    <source>
        <dbReference type="ARBA" id="ARBA00022603"/>
    </source>
</evidence>
<dbReference type="OrthoDB" id="42889at2759"/>
<feature type="domain" description="SET" evidence="4">
    <location>
        <begin position="101"/>
        <end position="320"/>
    </location>
</feature>
<dbReference type="Pfam" id="PF09273">
    <property type="entry name" value="Rubis-subs-bind"/>
    <property type="match status" value="1"/>
</dbReference>
<evidence type="ECO:0000256" key="2">
    <source>
        <dbReference type="ARBA" id="ARBA00022679"/>
    </source>
</evidence>
<dbReference type="InterPro" id="IPR015353">
    <property type="entry name" value="Rubisco_LSMT_subst-bd"/>
</dbReference>
<dbReference type="InterPro" id="IPR036464">
    <property type="entry name" value="Rubisco_LSMT_subst-bd_sf"/>
</dbReference>
<dbReference type="InterPro" id="IPR050600">
    <property type="entry name" value="SETD3_SETD6_MTase"/>
</dbReference>
<reference evidence="5 7" key="1">
    <citation type="submission" date="2015-02" db="EMBL/GenBank/DDBJ databases">
        <authorList>
            <person name="Chooi Y.-H."/>
        </authorList>
    </citation>
    <scope>NUCLEOTIDE SEQUENCE [LARGE SCALE GENOMIC DNA]</scope>
    <source>
        <strain evidence="5">E3</strain>
    </source>
</reference>
<name>A0A0G4J024_PLABS</name>
<dbReference type="CDD" id="cd10527">
    <property type="entry name" value="SET_LSMT"/>
    <property type="match status" value="1"/>
</dbReference>
<dbReference type="InterPro" id="IPR046341">
    <property type="entry name" value="SET_dom_sf"/>
</dbReference>
<keyword evidence="7" id="KW-1185">Reference proteome</keyword>
<dbReference type="Proteomes" id="UP000039324">
    <property type="component" value="Unassembled WGS sequence"/>
</dbReference>
<dbReference type="PROSITE" id="PS50280">
    <property type="entry name" value="SET"/>
    <property type="match status" value="1"/>
</dbReference>
<dbReference type="AlphaFoldDB" id="A0A0G4J024"/>
<dbReference type="Pfam" id="PF00856">
    <property type="entry name" value="SET"/>
    <property type="match status" value="1"/>
</dbReference>
<evidence type="ECO:0000256" key="3">
    <source>
        <dbReference type="ARBA" id="ARBA00022691"/>
    </source>
</evidence>
<dbReference type="Gene3D" id="3.90.1420.10">
    <property type="entry name" value="Rubisco LSMT, substrate-binding domain"/>
    <property type="match status" value="1"/>
</dbReference>
<dbReference type="EMBL" id="CDSF01000106">
    <property type="protein sequence ID" value="CEP00983.1"/>
    <property type="molecule type" value="Genomic_DNA"/>
</dbReference>
<dbReference type="GO" id="GO:0016279">
    <property type="term" value="F:protein-lysine N-methyltransferase activity"/>
    <property type="evidence" value="ECO:0007669"/>
    <property type="project" value="TreeGrafter"/>
</dbReference>
<proteinExistence type="predicted"/>
<dbReference type="PANTHER" id="PTHR13271:SF151">
    <property type="entry name" value="SET DOMAIN-CONTAINING PROTEIN 4"/>
    <property type="match status" value="1"/>
</dbReference>
<dbReference type="InterPro" id="IPR001214">
    <property type="entry name" value="SET_dom"/>
</dbReference>
<keyword evidence="2" id="KW-0808">Transferase</keyword>
<evidence type="ECO:0000313" key="7">
    <source>
        <dbReference type="Proteomes" id="UP000039324"/>
    </source>
</evidence>
<keyword evidence="3" id="KW-0949">S-adenosyl-L-methionine</keyword>